<reference evidence="1 2" key="1">
    <citation type="submission" date="2014-01" db="EMBL/GenBank/DDBJ databases">
        <authorList>
            <person name="Durkin A.S."/>
            <person name="McCorrison J."/>
            <person name="Torralba M."/>
            <person name="Gillis M."/>
            <person name="Haft D.H."/>
            <person name="Methe B."/>
            <person name="Sutton G."/>
            <person name="Nelson K.E."/>
        </authorList>
    </citation>
    <scope>NUCLEOTIDE SEQUENCE [LARGE SCALE GENOMIC DNA]</scope>
    <source>
        <strain evidence="1 2">ATCC 51270</strain>
    </source>
</reference>
<gene>
    <name evidence="1" type="ORF">HMPREF0636_0402</name>
</gene>
<keyword evidence="2" id="KW-1185">Reference proteome</keyword>
<name>Z4WQM5_9PORP</name>
<dbReference type="Proteomes" id="UP000023482">
    <property type="component" value="Unassembled WGS sequence"/>
</dbReference>
<organism evidence="1 2">
    <name type="scientific">Porphyromonas catoniae ATCC 51270</name>
    <dbReference type="NCBI Taxonomy" id="887901"/>
    <lineage>
        <taxon>Bacteria</taxon>
        <taxon>Pseudomonadati</taxon>
        <taxon>Bacteroidota</taxon>
        <taxon>Bacteroidia</taxon>
        <taxon>Bacteroidales</taxon>
        <taxon>Porphyromonadaceae</taxon>
        <taxon>Porphyromonas</taxon>
    </lineage>
</organism>
<evidence type="ECO:0000313" key="2">
    <source>
        <dbReference type="Proteomes" id="UP000023482"/>
    </source>
</evidence>
<proteinExistence type="predicted"/>
<protein>
    <submittedName>
        <fullName evidence="1">Uncharacterized protein</fullName>
    </submittedName>
</protein>
<accession>Z4WQM5</accession>
<evidence type="ECO:0000313" key="1">
    <source>
        <dbReference type="EMBL" id="EWC91573.1"/>
    </source>
</evidence>
<dbReference type="EMBL" id="JDFF01000024">
    <property type="protein sequence ID" value="EWC91573.1"/>
    <property type="molecule type" value="Genomic_DNA"/>
</dbReference>
<comment type="caution">
    <text evidence="1">The sequence shown here is derived from an EMBL/GenBank/DDBJ whole genome shotgun (WGS) entry which is preliminary data.</text>
</comment>
<sequence length="38" mass="4452">MRTEYRPSYTEQALYSGISSSLLHLNLTTYTLHPFRCT</sequence>
<dbReference type="AlphaFoldDB" id="Z4WQM5"/>
<dbReference type="PATRIC" id="fig|887901.3.peg.1408"/>